<dbReference type="PROSITE" id="PS00211">
    <property type="entry name" value="ABC_TRANSPORTER_1"/>
    <property type="match status" value="1"/>
</dbReference>
<organism evidence="7 8">
    <name type="scientific">Candidatus Saccharicenans subterraneus</name>
    <dbReference type="NCBI Taxonomy" id="2508984"/>
    <lineage>
        <taxon>Bacteria</taxon>
        <taxon>Candidatus Aminicenantota</taxon>
        <taxon>Candidatus Aminicenantia</taxon>
        <taxon>Candidatus Aminicenantales</taxon>
        <taxon>Candidatus Saccharicenantaceae</taxon>
        <taxon>Candidatus Saccharicenans</taxon>
    </lineage>
</organism>
<keyword evidence="4" id="KW-0067">ATP-binding</keyword>
<evidence type="ECO:0000313" key="7">
    <source>
        <dbReference type="EMBL" id="RFT17119.1"/>
    </source>
</evidence>
<evidence type="ECO:0000313" key="8">
    <source>
        <dbReference type="Proteomes" id="UP000257323"/>
    </source>
</evidence>
<dbReference type="AlphaFoldDB" id="A0A3E2BQW8"/>
<protein>
    <submittedName>
        <fullName evidence="7">Iron-sulfur cluster assembly ATPase protein SufC</fullName>
    </submittedName>
</protein>
<evidence type="ECO:0000256" key="1">
    <source>
        <dbReference type="ARBA" id="ARBA00005417"/>
    </source>
</evidence>
<dbReference type="PANTHER" id="PTHR43820">
    <property type="entry name" value="HIGH-AFFINITY BRANCHED-CHAIN AMINO ACID TRANSPORT ATP-BINDING PROTEIN LIVF"/>
    <property type="match status" value="1"/>
</dbReference>
<dbReference type="Proteomes" id="UP000257323">
    <property type="component" value="Unassembled WGS sequence"/>
</dbReference>
<sequence>MTILELKDVSFTANSTGILNGLTMEIWEGYVHAVVGPNGAGKSTLANVIMGLPDYRRHEGDILFEGKSIKPLNVDERARLGITLAWQEPARFEGLKVSQFILASAREKNKDEVDRALELVGLEPVRYRNRAVDKTLSGGERKRIELASILAMKPRLVMLDEPDSGVDIEAIERIFEAIAHLKEEGTTVLLITHSARVLEKADHAFLLCSGMLVDKGETAKILEYFSGKCLPCPHKNVPDLNSGRKTGGENA</sequence>
<evidence type="ECO:0000256" key="4">
    <source>
        <dbReference type="ARBA" id="ARBA00022840"/>
    </source>
</evidence>
<dbReference type="InterPro" id="IPR003439">
    <property type="entry name" value="ABC_transporter-like_ATP-bd"/>
</dbReference>
<dbReference type="EMBL" id="QUAH01000001">
    <property type="protein sequence ID" value="RFT17119.1"/>
    <property type="molecule type" value="Genomic_DNA"/>
</dbReference>
<evidence type="ECO:0000259" key="6">
    <source>
        <dbReference type="PROSITE" id="PS50893"/>
    </source>
</evidence>
<dbReference type="PANTHER" id="PTHR43820:SF4">
    <property type="entry name" value="HIGH-AFFINITY BRANCHED-CHAIN AMINO ACID TRANSPORT ATP-BINDING PROTEIN LIVF"/>
    <property type="match status" value="1"/>
</dbReference>
<keyword evidence="5" id="KW-0029">Amino-acid transport</keyword>
<dbReference type="InterPro" id="IPR027417">
    <property type="entry name" value="P-loop_NTPase"/>
</dbReference>
<dbReference type="InterPro" id="IPR052156">
    <property type="entry name" value="BCAA_Transport_ATP-bd_LivF"/>
</dbReference>
<evidence type="ECO:0000256" key="3">
    <source>
        <dbReference type="ARBA" id="ARBA00022741"/>
    </source>
</evidence>
<dbReference type="Gene3D" id="3.40.50.300">
    <property type="entry name" value="P-loop containing nucleotide triphosphate hydrolases"/>
    <property type="match status" value="1"/>
</dbReference>
<evidence type="ECO:0000256" key="2">
    <source>
        <dbReference type="ARBA" id="ARBA00022448"/>
    </source>
</evidence>
<dbReference type="GO" id="GO:0016887">
    <property type="term" value="F:ATP hydrolysis activity"/>
    <property type="evidence" value="ECO:0007669"/>
    <property type="project" value="InterPro"/>
</dbReference>
<dbReference type="GO" id="GO:0015658">
    <property type="term" value="F:branched-chain amino acid transmembrane transporter activity"/>
    <property type="evidence" value="ECO:0007669"/>
    <property type="project" value="TreeGrafter"/>
</dbReference>
<dbReference type="PROSITE" id="PS50893">
    <property type="entry name" value="ABC_TRANSPORTER_2"/>
    <property type="match status" value="1"/>
</dbReference>
<keyword evidence="2" id="KW-0813">Transport</keyword>
<comment type="caution">
    <text evidence="7">The sequence shown here is derived from an EMBL/GenBank/DDBJ whole genome shotgun (WGS) entry which is preliminary data.</text>
</comment>
<dbReference type="InterPro" id="IPR003593">
    <property type="entry name" value="AAA+_ATPase"/>
</dbReference>
<dbReference type="GO" id="GO:0015807">
    <property type="term" value="P:L-amino acid transport"/>
    <property type="evidence" value="ECO:0007669"/>
    <property type="project" value="TreeGrafter"/>
</dbReference>
<gene>
    <name evidence="7" type="ORF">OP8BY_1061</name>
</gene>
<dbReference type="InterPro" id="IPR017871">
    <property type="entry name" value="ABC_transporter-like_CS"/>
</dbReference>
<accession>A0A3E2BQW8</accession>
<evidence type="ECO:0000256" key="5">
    <source>
        <dbReference type="ARBA" id="ARBA00022970"/>
    </source>
</evidence>
<dbReference type="SMART" id="SM00382">
    <property type="entry name" value="AAA"/>
    <property type="match status" value="1"/>
</dbReference>
<comment type="similarity">
    <text evidence="1">Belongs to the ABC transporter superfamily.</text>
</comment>
<name>A0A3E2BQW8_9BACT</name>
<reference evidence="7 8" key="1">
    <citation type="submission" date="2018-08" db="EMBL/GenBank/DDBJ databases">
        <title>Genome analysis of the thermophilic bacterium of the candidate phylum Aminicenantes from deep subsurface aquifer revealed its physiology and ecological role.</title>
        <authorList>
            <person name="Kadnikov V.V."/>
            <person name="Mardanov A.V."/>
            <person name="Beletsky A.V."/>
            <person name="Karnachuk O.V."/>
            <person name="Ravin N.V."/>
        </authorList>
    </citation>
    <scope>NUCLEOTIDE SEQUENCE [LARGE SCALE GENOMIC DNA]</scope>
    <source>
        <strain evidence="7">BY38</strain>
    </source>
</reference>
<feature type="domain" description="ABC transporter" evidence="6">
    <location>
        <begin position="4"/>
        <end position="234"/>
    </location>
</feature>
<dbReference type="SUPFAM" id="SSF52540">
    <property type="entry name" value="P-loop containing nucleoside triphosphate hydrolases"/>
    <property type="match status" value="1"/>
</dbReference>
<dbReference type="Pfam" id="PF00005">
    <property type="entry name" value="ABC_tran"/>
    <property type="match status" value="1"/>
</dbReference>
<proteinExistence type="inferred from homology"/>
<dbReference type="GO" id="GO:0005524">
    <property type="term" value="F:ATP binding"/>
    <property type="evidence" value="ECO:0007669"/>
    <property type="project" value="UniProtKB-KW"/>
</dbReference>
<keyword evidence="3" id="KW-0547">Nucleotide-binding</keyword>